<accession>A0A8I0WU77</accession>
<dbReference type="Proteomes" id="UP000612266">
    <property type="component" value="Unassembled WGS sequence"/>
</dbReference>
<proteinExistence type="predicted"/>
<dbReference type="RefSeq" id="WP_075674342.1">
    <property type="nucleotide sequence ID" value="NZ_CP073630.1"/>
</dbReference>
<comment type="caution">
    <text evidence="1">The sequence shown here is derived from an EMBL/GenBank/DDBJ whole genome shotgun (WGS) entry which is preliminary data.</text>
</comment>
<dbReference type="AlphaFoldDB" id="A0A8I0WU77"/>
<organism evidence="1 2">
    <name type="scientific">Proteus terrae subsp. cibarius</name>
    <dbReference type="NCBI Taxonomy" id="626774"/>
    <lineage>
        <taxon>Bacteria</taxon>
        <taxon>Pseudomonadati</taxon>
        <taxon>Pseudomonadota</taxon>
        <taxon>Gammaproteobacteria</taxon>
        <taxon>Enterobacterales</taxon>
        <taxon>Morganellaceae</taxon>
        <taxon>Proteus</taxon>
    </lineage>
</organism>
<gene>
    <name evidence="1" type="ORF">I4901_16560</name>
</gene>
<dbReference type="EMBL" id="JADSJR010000029">
    <property type="protein sequence ID" value="MBG2915980.1"/>
    <property type="molecule type" value="Genomic_DNA"/>
</dbReference>
<reference evidence="1" key="1">
    <citation type="submission" date="2020-11" db="EMBL/GenBank/DDBJ databases">
        <title>Enhanced detection system for hospital associated transmission using whole genome sequencing surveillance.</title>
        <authorList>
            <person name="Harrison L.H."/>
            <person name="Van Tyne D."/>
            <person name="Marsh J.W."/>
            <person name="Griffith M.P."/>
            <person name="Snyder D.J."/>
            <person name="Cooper V.S."/>
            <person name="Mustapha M."/>
        </authorList>
    </citation>
    <scope>NUCLEOTIDE SEQUENCE</scope>
    <source>
        <strain evidence="1">PR00070</strain>
    </source>
</reference>
<evidence type="ECO:0000313" key="1">
    <source>
        <dbReference type="EMBL" id="MBG2915980.1"/>
    </source>
</evidence>
<name>A0A8I0WU77_9GAMM</name>
<dbReference type="Gene3D" id="3.30.2440.10">
    <property type="entry name" value="Secreted effector protein SifA"/>
    <property type="match status" value="1"/>
</dbReference>
<protein>
    <submittedName>
        <fullName evidence="1">Uncharacterized protein</fullName>
    </submittedName>
</protein>
<evidence type="ECO:0000313" key="2">
    <source>
        <dbReference type="Proteomes" id="UP000612266"/>
    </source>
</evidence>
<sequence length="435" mass="50697">MIISNANISCKKATKLSDNSPSKLMSIWEKIKDWFGLSQQEKVLTLIKNIHFKKDATTLEKNRDFFDLKKIAGDHYKNNLRYKVENDEISYIIDFGDDSIESRSSIIPFIEAIKNELNLDLKNYSNEDLTAFINNYYKLSTLSNKEINYEEKTIAFIAVLIECINANKKPISKQGFSLNTFDDKELFNDKYEYLNENSKKFFGKIDTKKLIDNIYDSANQHKYKNLREQVEKDIPRYDLKFNDENISDISVLEEKLKPLNNKDTMIIFELLNQGIFPMIKDSFEEYDPIASMYSPFTGRTSVNIKNKGNLYTIIVNNEKIITESDINKVSQLSDSILNDFDYNSINLYMKNFIDSPVSKEKLDASLARYKSEMKKRFIDNVDNIDSIGDKFNYKGSRFALLEENMNIKFEFNPDLMKKLSISTNESKVEYSLLKS</sequence>